<proteinExistence type="predicted"/>
<dbReference type="GO" id="GO:0003700">
    <property type="term" value="F:DNA-binding transcription factor activity"/>
    <property type="evidence" value="ECO:0007669"/>
    <property type="project" value="TreeGrafter"/>
</dbReference>
<evidence type="ECO:0000313" key="4">
    <source>
        <dbReference type="EMBL" id="NDK91609.1"/>
    </source>
</evidence>
<evidence type="ECO:0000256" key="1">
    <source>
        <dbReference type="ARBA" id="ARBA00023125"/>
    </source>
</evidence>
<dbReference type="SUPFAM" id="SSF48498">
    <property type="entry name" value="Tetracyclin repressor-like, C-terminal domain"/>
    <property type="match status" value="1"/>
</dbReference>
<dbReference type="GO" id="GO:0000976">
    <property type="term" value="F:transcription cis-regulatory region binding"/>
    <property type="evidence" value="ECO:0007669"/>
    <property type="project" value="TreeGrafter"/>
</dbReference>
<dbReference type="Gene3D" id="1.10.357.10">
    <property type="entry name" value="Tetracycline Repressor, domain 2"/>
    <property type="match status" value="1"/>
</dbReference>
<dbReference type="EMBL" id="JAADZU010000075">
    <property type="protein sequence ID" value="NDK91609.1"/>
    <property type="molecule type" value="Genomic_DNA"/>
</dbReference>
<gene>
    <name evidence="4" type="ORF">GYA93_18790</name>
</gene>
<keyword evidence="1 2" id="KW-0238">DNA-binding</keyword>
<keyword evidence="5" id="KW-1185">Reference proteome</keyword>
<dbReference type="InterPro" id="IPR050109">
    <property type="entry name" value="HTH-type_TetR-like_transc_reg"/>
</dbReference>
<dbReference type="Proteomes" id="UP000466307">
    <property type="component" value="Unassembled WGS sequence"/>
</dbReference>
<comment type="caution">
    <text evidence="4">The sequence shown here is derived from an EMBL/GenBank/DDBJ whole genome shotgun (WGS) entry which is preliminary data.</text>
</comment>
<dbReference type="SUPFAM" id="SSF46689">
    <property type="entry name" value="Homeodomain-like"/>
    <property type="match status" value="1"/>
</dbReference>
<dbReference type="InterPro" id="IPR001647">
    <property type="entry name" value="HTH_TetR"/>
</dbReference>
<dbReference type="Pfam" id="PF17932">
    <property type="entry name" value="TetR_C_24"/>
    <property type="match status" value="1"/>
</dbReference>
<sequence>MRNAGPGRSGAAGSAAAQRIRDAAIESFAEHGYAGTSTRQITARLNMSAAAMYPHFRSKEELLYSIALEGHHQVNDAIAAVDDPAGTYRDRLRLVVAAFAGWQAEHHALARVVQYEMRALTPDHFRVIAGLRREITARLDEIVRGGAETGEFTVDDTDDAVLAISSLCVDVCRWFPSRAHRDPVALGQAYARTAERIVGGSARSG</sequence>
<name>A0A7K3LTP8_9ACTN</name>
<dbReference type="InterPro" id="IPR036271">
    <property type="entry name" value="Tet_transcr_reg_TetR-rel_C_sf"/>
</dbReference>
<dbReference type="PANTHER" id="PTHR30055:SF200">
    <property type="entry name" value="HTH-TYPE TRANSCRIPTIONAL REPRESSOR BDCR"/>
    <property type="match status" value="1"/>
</dbReference>
<organism evidence="4 5">
    <name type="scientific">Gordonia desulfuricans</name>
    <dbReference type="NCBI Taxonomy" id="89051"/>
    <lineage>
        <taxon>Bacteria</taxon>
        <taxon>Bacillati</taxon>
        <taxon>Actinomycetota</taxon>
        <taxon>Actinomycetes</taxon>
        <taxon>Mycobacteriales</taxon>
        <taxon>Gordoniaceae</taxon>
        <taxon>Gordonia</taxon>
    </lineage>
</organism>
<accession>A0A7K3LTP8</accession>
<dbReference type="InterPro" id="IPR009057">
    <property type="entry name" value="Homeodomain-like_sf"/>
</dbReference>
<dbReference type="PANTHER" id="PTHR30055">
    <property type="entry name" value="HTH-TYPE TRANSCRIPTIONAL REGULATOR RUTR"/>
    <property type="match status" value="1"/>
</dbReference>
<protein>
    <submittedName>
        <fullName evidence="4">TetR/AcrR family transcriptional regulator</fullName>
    </submittedName>
</protein>
<dbReference type="PROSITE" id="PS50977">
    <property type="entry name" value="HTH_TETR_2"/>
    <property type="match status" value="1"/>
</dbReference>
<dbReference type="PRINTS" id="PR00455">
    <property type="entry name" value="HTHTETR"/>
</dbReference>
<evidence type="ECO:0000259" key="3">
    <source>
        <dbReference type="PROSITE" id="PS50977"/>
    </source>
</evidence>
<feature type="domain" description="HTH tetR-type" evidence="3">
    <location>
        <begin position="14"/>
        <end position="74"/>
    </location>
</feature>
<dbReference type="Pfam" id="PF00440">
    <property type="entry name" value="TetR_N"/>
    <property type="match status" value="1"/>
</dbReference>
<reference evidence="4 5" key="1">
    <citation type="submission" date="2020-01" db="EMBL/GenBank/DDBJ databases">
        <title>Investigation of new actinobacteria for the biodesulphurisation of diesel fuel.</title>
        <authorList>
            <person name="Athi Narayanan S.M."/>
        </authorList>
    </citation>
    <scope>NUCLEOTIDE SEQUENCE [LARGE SCALE GENOMIC DNA]</scope>
    <source>
        <strain evidence="4 5">213E</strain>
    </source>
</reference>
<feature type="DNA-binding region" description="H-T-H motif" evidence="2">
    <location>
        <begin position="37"/>
        <end position="56"/>
    </location>
</feature>
<dbReference type="InterPro" id="IPR041490">
    <property type="entry name" value="KstR2_TetR_C"/>
</dbReference>
<evidence type="ECO:0000313" key="5">
    <source>
        <dbReference type="Proteomes" id="UP000466307"/>
    </source>
</evidence>
<evidence type="ECO:0000256" key="2">
    <source>
        <dbReference type="PROSITE-ProRule" id="PRU00335"/>
    </source>
</evidence>
<dbReference type="AlphaFoldDB" id="A0A7K3LTP8"/>